<gene>
    <name evidence="1" type="ORF">JFL75_03190</name>
</gene>
<dbReference type="EMBL" id="CP067089">
    <property type="protein sequence ID" value="QQO09931.1"/>
    <property type="molecule type" value="Genomic_DNA"/>
</dbReference>
<dbReference type="Proteomes" id="UP000595917">
    <property type="component" value="Chromosome"/>
</dbReference>
<accession>A0A7T7XP67</accession>
<dbReference type="KEGG" id="bhc:JFL75_03190"/>
<keyword evidence="2" id="KW-1185">Reference proteome</keyword>
<sequence>MRKCFLVIILFPVLIFSLHANLYIVNLDELPQDNQFKIRLEQLINIDQYVNHYSPTWNYPQDKNDFILFLEDFHQYNIGLYETYESYNLRLLNAVILSYLYNLNAASYSNKLIEEVDYLKEHYPNHYQTNWLYGNYLLNSAKPLEGYKEFAEIMNTDNDLNNYPLEFIHNYSYACIMVRMYKNALYSYEIGSVKDKDILNYRLYHVIKELFLEPDIESEYPYQEVWNVFISDEQPYLLSRMFGSLIPLKNTWNLQLINYQKKRGFFFFKPDKFVSNDGEDITITVLFEYNLEDLSYIEFQEQKIESLPIIKEEKRIINGREFDVYQFEDLTKYQHIGGSRGYYIMTSLDRTEYPGINIERPRNIERQENIPVQYFPLEKELDRVYGKINIGILVDSCNDIFEDTGKFIFDFLNACVFE</sequence>
<protein>
    <submittedName>
        <fullName evidence="1">Uncharacterized protein</fullName>
    </submittedName>
</protein>
<evidence type="ECO:0000313" key="1">
    <source>
        <dbReference type="EMBL" id="QQO09931.1"/>
    </source>
</evidence>
<reference evidence="1" key="1">
    <citation type="submission" date="2021-01" db="EMBL/GenBank/DDBJ databases">
        <title>Description of Breznakiella homolactica.</title>
        <authorList>
            <person name="Song Y."/>
            <person name="Brune A."/>
        </authorList>
    </citation>
    <scope>NUCLEOTIDE SEQUENCE</scope>
    <source>
        <strain evidence="1">RmG30</strain>
    </source>
</reference>
<organism evidence="1 2">
    <name type="scientific">Breznakiella homolactica</name>
    <dbReference type="NCBI Taxonomy" id="2798577"/>
    <lineage>
        <taxon>Bacteria</taxon>
        <taxon>Pseudomonadati</taxon>
        <taxon>Spirochaetota</taxon>
        <taxon>Spirochaetia</taxon>
        <taxon>Spirochaetales</taxon>
        <taxon>Breznakiellaceae</taxon>
        <taxon>Breznakiella</taxon>
    </lineage>
</organism>
<name>A0A7T7XP67_9SPIR</name>
<dbReference type="AlphaFoldDB" id="A0A7T7XP67"/>
<evidence type="ECO:0000313" key="2">
    <source>
        <dbReference type="Proteomes" id="UP000595917"/>
    </source>
</evidence>
<proteinExistence type="predicted"/>
<dbReference type="RefSeq" id="WP_215627235.1">
    <property type="nucleotide sequence ID" value="NZ_CP067089.2"/>
</dbReference>